<feature type="transmembrane region" description="Helical" evidence="6">
    <location>
        <begin position="90"/>
        <end position="110"/>
    </location>
</feature>
<dbReference type="PANTHER" id="PTHR10057">
    <property type="entry name" value="PERIPHERAL-TYPE BENZODIAZEPINE RECEPTOR"/>
    <property type="match status" value="1"/>
</dbReference>
<dbReference type="PANTHER" id="PTHR10057:SF0">
    <property type="entry name" value="TRANSLOCATOR PROTEIN"/>
    <property type="match status" value="1"/>
</dbReference>
<feature type="transmembrane region" description="Helical" evidence="6">
    <location>
        <begin position="49"/>
        <end position="70"/>
    </location>
</feature>
<dbReference type="Proteomes" id="UP000236919">
    <property type="component" value="Unassembled WGS sequence"/>
</dbReference>
<evidence type="ECO:0000313" key="7">
    <source>
        <dbReference type="EMBL" id="POR46845.1"/>
    </source>
</evidence>
<dbReference type="InterPro" id="IPR004307">
    <property type="entry name" value="TspO_MBR"/>
</dbReference>
<organism evidence="7 8">
    <name type="scientific">Bosea psychrotolerans</name>
    <dbReference type="NCBI Taxonomy" id="1871628"/>
    <lineage>
        <taxon>Bacteria</taxon>
        <taxon>Pseudomonadati</taxon>
        <taxon>Pseudomonadota</taxon>
        <taxon>Alphaproteobacteria</taxon>
        <taxon>Hyphomicrobiales</taxon>
        <taxon>Boseaceae</taxon>
        <taxon>Bosea</taxon>
    </lineage>
</organism>
<proteinExistence type="inferred from homology"/>
<evidence type="ECO:0000256" key="3">
    <source>
        <dbReference type="ARBA" id="ARBA00022692"/>
    </source>
</evidence>
<dbReference type="Pfam" id="PF03073">
    <property type="entry name" value="TspO_MBR"/>
    <property type="match status" value="1"/>
</dbReference>
<comment type="subcellular location">
    <subcellularLocation>
        <location evidence="1">Membrane</location>
        <topology evidence="1">Multi-pass membrane protein</topology>
    </subcellularLocation>
</comment>
<comment type="similarity">
    <text evidence="2">Belongs to the TspO/BZRP family.</text>
</comment>
<dbReference type="CDD" id="cd15904">
    <property type="entry name" value="TSPO_MBR"/>
    <property type="match status" value="1"/>
</dbReference>
<evidence type="ECO:0000256" key="5">
    <source>
        <dbReference type="ARBA" id="ARBA00023136"/>
    </source>
</evidence>
<accession>A0A2S4LWU5</accession>
<evidence type="ECO:0000256" key="4">
    <source>
        <dbReference type="ARBA" id="ARBA00022989"/>
    </source>
</evidence>
<keyword evidence="3 6" id="KW-0812">Transmembrane</keyword>
<dbReference type="RefSeq" id="WP_342751741.1">
    <property type="nucleotide sequence ID" value="NZ_PQFZ01000022.1"/>
</dbReference>
<dbReference type="Gene3D" id="1.20.1260.100">
    <property type="entry name" value="TspO/MBR protein"/>
    <property type="match status" value="1"/>
</dbReference>
<dbReference type="GO" id="GO:0016020">
    <property type="term" value="C:membrane"/>
    <property type="evidence" value="ECO:0007669"/>
    <property type="project" value="UniProtKB-SubCell"/>
</dbReference>
<evidence type="ECO:0000313" key="8">
    <source>
        <dbReference type="Proteomes" id="UP000236919"/>
    </source>
</evidence>
<dbReference type="GO" id="GO:0033013">
    <property type="term" value="P:tetrapyrrole metabolic process"/>
    <property type="evidence" value="ECO:0007669"/>
    <property type="project" value="UniProtKB-ARBA"/>
</dbReference>
<dbReference type="EMBL" id="PQFZ01000022">
    <property type="protein sequence ID" value="POR46845.1"/>
    <property type="molecule type" value="Genomic_DNA"/>
</dbReference>
<sequence length="200" mass="21765">MSNKNGHLVQGRQVAQVRGLAGAARLPHLVRMSAPSAPRNHISGSFWRNALIAIVPVVVASIVGSAVTVPQIPGWYAGLAKPVFNPPNGVFGPVWTLLFAMMAYAAYRILRLPVVTPGRARALCVYHVQLALNLLWSCVFFGLNSPVGGILVILPLLALILTTIVQFRPLDRLSAGLLWPYAAWVSFATLLNVSIWWLNR</sequence>
<keyword evidence="8" id="KW-1185">Reference proteome</keyword>
<feature type="transmembrane region" description="Helical" evidence="6">
    <location>
        <begin position="122"/>
        <end position="143"/>
    </location>
</feature>
<evidence type="ECO:0000256" key="1">
    <source>
        <dbReference type="ARBA" id="ARBA00004141"/>
    </source>
</evidence>
<evidence type="ECO:0000256" key="2">
    <source>
        <dbReference type="ARBA" id="ARBA00007524"/>
    </source>
</evidence>
<protein>
    <submittedName>
        <fullName evidence="7">TspO/MBR related protein</fullName>
    </submittedName>
</protein>
<keyword evidence="4 6" id="KW-1133">Transmembrane helix</keyword>
<reference evidence="7 8" key="1">
    <citation type="submission" date="2018-01" db="EMBL/GenBank/DDBJ databases">
        <title>Genomic Encyclopedia of Type Strains, Phase III (KMG-III): the genomes of soil and plant-associated and newly described type strains.</title>
        <authorList>
            <person name="Whitman W."/>
        </authorList>
    </citation>
    <scope>NUCLEOTIDE SEQUENCE [LARGE SCALE GENOMIC DNA]</scope>
    <source>
        <strain evidence="7 8">1131</strain>
    </source>
</reference>
<name>A0A2S4LWU5_9HYPH</name>
<gene>
    <name evidence="7" type="ORF">CYD53_12285</name>
</gene>
<keyword evidence="5 6" id="KW-0472">Membrane</keyword>
<dbReference type="FunFam" id="1.20.1260.100:FF:000001">
    <property type="entry name" value="translocator protein 2"/>
    <property type="match status" value="1"/>
</dbReference>
<dbReference type="AlphaFoldDB" id="A0A2S4LWU5"/>
<dbReference type="InterPro" id="IPR038330">
    <property type="entry name" value="TspO/MBR-related_sf"/>
</dbReference>
<comment type="caution">
    <text evidence="7">The sequence shown here is derived from an EMBL/GenBank/DDBJ whole genome shotgun (WGS) entry which is preliminary data.</text>
</comment>
<evidence type="ECO:0000256" key="6">
    <source>
        <dbReference type="SAM" id="Phobius"/>
    </source>
</evidence>
<feature type="transmembrane region" description="Helical" evidence="6">
    <location>
        <begin position="179"/>
        <end position="198"/>
    </location>
</feature>